<keyword evidence="2" id="KW-1185">Reference proteome</keyword>
<proteinExistence type="predicted"/>
<organism evidence="1 2">
    <name type="scientific">Paracidobacterium acidisoli</name>
    <dbReference type="NCBI Taxonomy" id="2303751"/>
    <lineage>
        <taxon>Bacteria</taxon>
        <taxon>Pseudomonadati</taxon>
        <taxon>Acidobacteriota</taxon>
        <taxon>Terriglobia</taxon>
        <taxon>Terriglobales</taxon>
        <taxon>Acidobacteriaceae</taxon>
        <taxon>Paracidobacterium</taxon>
    </lineage>
</organism>
<protein>
    <submittedName>
        <fullName evidence="1">BrnT family toxin</fullName>
    </submittedName>
</protein>
<dbReference type="AlphaFoldDB" id="A0A372IJ55"/>
<evidence type="ECO:0000313" key="2">
    <source>
        <dbReference type="Proteomes" id="UP000264702"/>
    </source>
</evidence>
<dbReference type="RefSeq" id="WP_117303300.1">
    <property type="nucleotide sequence ID" value="NZ_QVQT02000008.1"/>
</dbReference>
<accession>A0A372IJ55</accession>
<dbReference type="Pfam" id="PF04365">
    <property type="entry name" value="BrnT_toxin"/>
    <property type="match status" value="1"/>
</dbReference>
<gene>
    <name evidence="1" type="ORF">D0Y96_19230</name>
</gene>
<dbReference type="Proteomes" id="UP000264702">
    <property type="component" value="Unassembled WGS sequence"/>
</dbReference>
<evidence type="ECO:0000313" key="1">
    <source>
        <dbReference type="EMBL" id="RFU14947.1"/>
    </source>
</evidence>
<comment type="caution">
    <text evidence="1">The sequence shown here is derived from an EMBL/GenBank/DDBJ whole genome shotgun (WGS) entry which is preliminary data.</text>
</comment>
<name>A0A372IJ55_9BACT</name>
<dbReference type="OrthoDB" id="9802417at2"/>
<dbReference type="InterPro" id="IPR038573">
    <property type="entry name" value="BrnT_sf"/>
</dbReference>
<dbReference type="EMBL" id="QVQT01000008">
    <property type="protein sequence ID" value="RFU14947.1"/>
    <property type="molecule type" value="Genomic_DNA"/>
</dbReference>
<reference evidence="1 2" key="1">
    <citation type="submission" date="2018-08" db="EMBL/GenBank/DDBJ databases">
        <title>Acidipila sp. 4G-K13, an acidobacterium isolated from forest soil.</title>
        <authorList>
            <person name="Gao Z.-H."/>
            <person name="Qiu L.-H."/>
        </authorList>
    </citation>
    <scope>NUCLEOTIDE SEQUENCE [LARGE SCALE GENOMIC DNA]</scope>
    <source>
        <strain evidence="1 2">4G-K13</strain>
    </source>
</reference>
<dbReference type="Gene3D" id="3.10.450.530">
    <property type="entry name" value="Ribonuclease toxin, BrnT, of type II toxin-antitoxin system"/>
    <property type="match status" value="1"/>
</dbReference>
<sequence length="90" mass="10551">MYEWDEAKREASLRKHGLDFADAYLVCEHPEKLMLLSARTDEQRRMDLALVEVHGSLLCVVCTERGNDIRIISFRRASRRERRLYAAAKN</sequence>
<dbReference type="InterPro" id="IPR007460">
    <property type="entry name" value="BrnT_toxin"/>
</dbReference>